<sequence length="973" mass="105377">MTANPAYVRGPKDPALWIKTLGTALDEQAARFGDKSALIVPWQSVRLSYRQLADRSRVVAKALLRLGLRHGDSVGIMAGNCHEYIEVFLGGARIGCPVVVLNNTYSPDELRNAACISSCKVIFIASKIGTKDLAAHIAILRGQGHPNPKLLELLQLVCLGNDEFDGKGIGIQSYTQLKVKAAFGITDEEMLRRAEARVDPDNVLNLQFTSGTTGAPKAAMLTHVNLLNNGLFIGDALRLTPDDIVCCPPPLFHCFGLVVGFLSSLSHGCAIVFPSDNFDAKKVVDAVMSEDATIILSVPTMFMAQLEVMAKSGQKPRRLRAGLSAGAALSVSLIAKVREKMGLRKIINAYGMTETSPITFMTVLDDSDDKAETIGRVMPHTAAKVIDSNAYIFVVNRLIHPSRYIVTMPQKFSRQPPGVSEAILITFPAPNLLLVTLNRPQQLNAMPQGSHRAFSSLELWSEKNRAGIPSHGADGDSWLEHGFGGMSNRRGKEPIIAAVSGYCFGGGFEVMLNSDCVIASESAKFGLPRASEMTLLGRTYTAQTLYEWGILSKVLPENSVLDEALRWAAEVAAQSPDAIILNHAGLLGGWDGEDPTLLSNHLPIVTTDPNALEEQARGAMETKSFKYIYRGAGELSTMDANRLAFRQWRIIPRVLKPASPRDLTTELFCVKYDSPLLVAPVGVQAMFHSSGERGLIAACAELGIPYILSTAATQSIETIAEACGPHPRWYQLYWPKDNDITRSLVLRAKNSGFSALVVTLDTVTVAWRPHDLDIANLPFLEGIGNAVGFSDPVFREKFYARSGKTPEEDQLGASRYWISEVFAAEHHSWEDLELLRELWEGPIVLKGVLSAEDARLALQHGVDGIVVSNHGGRQIDGGVSSLEMLPEVVEAVGDRMTILFDSGIRTGSDIIKAIALGAQAVFVGRPALYGSGIAGKEGAYEVLAGLLADMEQCMAIAGFQSIADLKPSIIRKV</sequence>
<keyword evidence="4" id="KW-0560">Oxidoreductase</keyword>
<evidence type="ECO:0000313" key="7">
    <source>
        <dbReference type="Proteomes" id="UP000028545"/>
    </source>
</evidence>
<dbReference type="SUPFAM" id="SSF56801">
    <property type="entry name" value="Acetyl-CoA synthetase-like"/>
    <property type="match status" value="1"/>
</dbReference>
<dbReference type="PANTHER" id="PTHR10578:SF86">
    <property type="entry name" value="DEPENDENT DEHYDROGENASE, PUTATIVE (AFU_ORTHOLOGUE AFUA_6G02720)-RELATED"/>
    <property type="match status" value="1"/>
</dbReference>
<organism evidence="6 7">
    <name type="scientific">Pseudallescheria apiosperma</name>
    <name type="common">Scedosporium apiospermum</name>
    <dbReference type="NCBI Taxonomy" id="563466"/>
    <lineage>
        <taxon>Eukaryota</taxon>
        <taxon>Fungi</taxon>
        <taxon>Dikarya</taxon>
        <taxon>Ascomycota</taxon>
        <taxon>Pezizomycotina</taxon>
        <taxon>Sordariomycetes</taxon>
        <taxon>Hypocreomycetidae</taxon>
        <taxon>Microascales</taxon>
        <taxon>Microascaceae</taxon>
        <taxon>Scedosporium</taxon>
    </lineage>
</organism>
<evidence type="ECO:0000256" key="2">
    <source>
        <dbReference type="ARBA" id="ARBA00022630"/>
    </source>
</evidence>
<dbReference type="GeneID" id="27725462"/>
<dbReference type="GO" id="GO:0016614">
    <property type="term" value="F:oxidoreductase activity, acting on CH-OH group of donors"/>
    <property type="evidence" value="ECO:0007669"/>
    <property type="project" value="UniProtKB-ARBA"/>
</dbReference>
<dbReference type="InterPro" id="IPR037396">
    <property type="entry name" value="FMN_HAD"/>
</dbReference>
<dbReference type="CDD" id="cd06558">
    <property type="entry name" value="crotonase-like"/>
    <property type="match status" value="1"/>
</dbReference>
<accession>A0A084G3T6</accession>
<dbReference type="HOGENOM" id="CLU_305052_0_0_1"/>
<dbReference type="Gene3D" id="3.90.226.10">
    <property type="entry name" value="2-enoyl-CoA Hydratase, Chain A, domain 1"/>
    <property type="match status" value="2"/>
</dbReference>
<dbReference type="InterPro" id="IPR029045">
    <property type="entry name" value="ClpP/crotonase-like_dom_sf"/>
</dbReference>
<keyword evidence="2" id="KW-0285">Flavoprotein</keyword>
<dbReference type="PROSITE" id="PS00557">
    <property type="entry name" value="FMN_HYDROXY_ACID_DH_1"/>
    <property type="match status" value="1"/>
</dbReference>
<dbReference type="PROSITE" id="PS00455">
    <property type="entry name" value="AMP_BINDING"/>
    <property type="match status" value="1"/>
</dbReference>
<feature type="domain" description="FMN hydroxy acid dehydrogenase" evidence="5">
    <location>
        <begin position="601"/>
        <end position="973"/>
    </location>
</feature>
<dbReference type="SUPFAM" id="SSF51395">
    <property type="entry name" value="FMN-linked oxidoreductases"/>
    <property type="match status" value="1"/>
</dbReference>
<dbReference type="GO" id="GO:0032553">
    <property type="term" value="F:ribonucleotide binding"/>
    <property type="evidence" value="ECO:0007669"/>
    <property type="project" value="UniProtKB-ARBA"/>
</dbReference>
<dbReference type="Pfam" id="PF00378">
    <property type="entry name" value="ECH_1"/>
    <property type="match status" value="2"/>
</dbReference>
<keyword evidence="3" id="KW-0288">FMN</keyword>
<comment type="cofactor">
    <cofactor evidence="1">
        <name>FMN</name>
        <dbReference type="ChEBI" id="CHEBI:58210"/>
    </cofactor>
</comment>
<dbReference type="InterPro" id="IPR013785">
    <property type="entry name" value="Aldolase_TIM"/>
</dbReference>
<dbReference type="Pfam" id="PF01070">
    <property type="entry name" value="FMN_dh"/>
    <property type="match status" value="1"/>
</dbReference>
<dbReference type="InterPro" id="IPR000262">
    <property type="entry name" value="FMN-dep_DH"/>
</dbReference>
<dbReference type="PROSITE" id="PS51349">
    <property type="entry name" value="FMN_HYDROXY_ACID_DH_2"/>
    <property type="match status" value="1"/>
</dbReference>
<dbReference type="KEGG" id="sapo:SAPIO_CDS6390"/>
<dbReference type="RefSeq" id="XP_016641797.1">
    <property type="nucleotide sequence ID" value="XM_016788506.1"/>
</dbReference>
<dbReference type="InterPro" id="IPR042099">
    <property type="entry name" value="ANL_N_sf"/>
</dbReference>
<dbReference type="FunFam" id="3.20.20.70:FF:000029">
    <property type="entry name" value="L-lactate dehydrogenase"/>
    <property type="match status" value="1"/>
</dbReference>
<dbReference type="OrthoDB" id="25826at2759"/>
<dbReference type="VEuPathDB" id="FungiDB:SAPIO_CDS6390"/>
<dbReference type="Gene3D" id="3.20.20.70">
    <property type="entry name" value="Aldolase class I"/>
    <property type="match status" value="1"/>
</dbReference>
<dbReference type="InterPro" id="IPR020845">
    <property type="entry name" value="AMP-binding_CS"/>
</dbReference>
<evidence type="ECO:0000259" key="5">
    <source>
        <dbReference type="PROSITE" id="PS51349"/>
    </source>
</evidence>
<evidence type="ECO:0000256" key="4">
    <source>
        <dbReference type="ARBA" id="ARBA00023002"/>
    </source>
</evidence>
<dbReference type="GO" id="GO:0043168">
    <property type="term" value="F:anion binding"/>
    <property type="evidence" value="ECO:0007669"/>
    <property type="project" value="UniProtKB-ARBA"/>
</dbReference>
<reference evidence="6 7" key="1">
    <citation type="journal article" date="2014" name="Genome Announc.">
        <title>Draft genome sequence of the pathogenic fungus Scedosporium apiospermum.</title>
        <authorList>
            <person name="Vandeputte P."/>
            <person name="Ghamrawi S."/>
            <person name="Rechenmann M."/>
            <person name="Iltis A."/>
            <person name="Giraud S."/>
            <person name="Fleury M."/>
            <person name="Thornton C."/>
            <person name="Delhaes L."/>
            <person name="Meyer W."/>
            <person name="Papon N."/>
            <person name="Bouchara J.P."/>
        </authorList>
    </citation>
    <scope>NUCLEOTIDE SEQUENCE [LARGE SCALE GENOMIC DNA]</scope>
    <source>
        <strain evidence="6 7">IHEM 14462</strain>
    </source>
</reference>
<name>A0A084G3T6_PSEDA</name>
<proteinExistence type="predicted"/>
<protein>
    <recommendedName>
        <fullName evidence="5">FMN hydroxy acid dehydrogenase domain-containing protein</fullName>
    </recommendedName>
</protein>
<keyword evidence="7" id="KW-1185">Reference proteome</keyword>
<evidence type="ECO:0000256" key="3">
    <source>
        <dbReference type="ARBA" id="ARBA00022643"/>
    </source>
</evidence>
<comment type="caution">
    <text evidence="6">The sequence shown here is derived from an EMBL/GenBank/DDBJ whole genome shotgun (WGS) entry which is preliminary data.</text>
</comment>
<dbReference type="Proteomes" id="UP000028545">
    <property type="component" value="Unassembled WGS sequence"/>
</dbReference>
<dbReference type="InterPro" id="IPR008259">
    <property type="entry name" value="FMN_hydac_DH_AS"/>
</dbReference>
<dbReference type="InterPro" id="IPR001753">
    <property type="entry name" value="Enoyl-CoA_hydra/iso"/>
</dbReference>
<evidence type="ECO:0000313" key="6">
    <source>
        <dbReference type="EMBL" id="KEZ41998.1"/>
    </source>
</evidence>
<dbReference type="SUPFAM" id="SSF52096">
    <property type="entry name" value="ClpP/crotonase"/>
    <property type="match status" value="1"/>
</dbReference>
<gene>
    <name evidence="6" type="ORF">SAPIO_CDS6390</name>
</gene>
<dbReference type="AlphaFoldDB" id="A0A084G3T6"/>
<dbReference type="Gene3D" id="3.40.50.12780">
    <property type="entry name" value="N-terminal domain of ligase-like"/>
    <property type="match status" value="1"/>
</dbReference>
<evidence type="ECO:0000256" key="1">
    <source>
        <dbReference type="ARBA" id="ARBA00001917"/>
    </source>
</evidence>
<dbReference type="Pfam" id="PF00501">
    <property type="entry name" value="AMP-binding"/>
    <property type="match status" value="1"/>
</dbReference>
<dbReference type="InterPro" id="IPR000873">
    <property type="entry name" value="AMP-dep_synth/lig_dom"/>
</dbReference>
<dbReference type="EMBL" id="JOWA01000103">
    <property type="protein sequence ID" value="KEZ41998.1"/>
    <property type="molecule type" value="Genomic_DNA"/>
</dbReference>
<dbReference type="PANTHER" id="PTHR10578">
    <property type="entry name" value="S -2-HYDROXY-ACID OXIDASE-RELATED"/>
    <property type="match status" value="1"/>
</dbReference>